<reference evidence="3 4" key="2">
    <citation type="journal article" date="2019" name="G3 (Bethesda)">
        <title>Hybrid Assembly of the Genome of the Entomopathogenic Nematode Steinernema carpocapsae Identifies the X-Chromosome.</title>
        <authorList>
            <person name="Serra L."/>
            <person name="Macchietto M."/>
            <person name="Macias-Munoz A."/>
            <person name="McGill C.J."/>
            <person name="Rodriguez I.M."/>
            <person name="Rodriguez B."/>
            <person name="Murad R."/>
            <person name="Mortazavi A."/>
        </authorList>
    </citation>
    <scope>NUCLEOTIDE SEQUENCE [LARGE SCALE GENOMIC DNA]</scope>
    <source>
        <strain evidence="3 4">ALL</strain>
    </source>
</reference>
<dbReference type="EMBL" id="CM016762">
    <property type="protein sequence ID" value="TMS33173.1"/>
    <property type="molecule type" value="Genomic_DNA"/>
</dbReference>
<proteinExistence type="predicted"/>
<protein>
    <recommendedName>
        <fullName evidence="2">Reverse transcriptase domain-containing protein</fullName>
    </recommendedName>
</protein>
<dbReference type="OrthoDB" id="5838129at2759"/>
<evidence type="ECO:0000313" key="3">
    <source>
        <dbReference type="EMBL" id="TMS33173.1"/>
    </source>
</evidence>
<sequence length="195" mass="22384">MSGIFQIEIQRGVRQGDTISPNLFNAALEETFKELRWEDQGLNINGRRISNLRFTDNIVLIANTEEELQLIVTELQEHREGAASRSTDRRPRRWRQKKSTSFSTASHLNRFEEIRARKSVAERMERLQEVWPVPDLQKRPDAMEAAALQPMHPAGAAVRMRILGLDSSSKKEARSRPTTNGEKDGRSQTHRPSQQ</sequence>
<dbReference type="Proteomes" id="UP000298663">
    <property type="component" value="Chromosome X"/>
</dbReference>
<evidence type="ECO:0000313" key="4">
    <source>
        <dbReference type="Proteomes" id="UP000298663"/>
    </source>
</evidence>
<comment type="caution">
    <text evidence="3">The sequence shown here is derived from an EMBL/GenBank/DDBJ whole genome shotgun (WGS) entry which is preliminary data.</text>
</comment>
<feature type="domain" description="Reverse transcriptase" evidence="2">
    <location>
        <begin position="7"/>
        <end position="78"/>
    </location>
</feature>
<evidence type="ECO:0000256" key="1">
    <source>
        <dbReference type="SAM" id="MobiDB-lite"/>
    </source>
</evidence>
<evidence type="ECO:0000259" key="2">
    <source>
        <dbReference type="Pfam" id="PF00078"/>
    </source>
</evidence>
<gene>
    <name evidence="3" type="ORF">L596_000942</name>
</gene>
<keyword evidence="4" id="KW-1185">Reference proteome</keyword>
<dbReference type="Pfam" id="PF00078">
    <property type="entry name" value="RVT_1"/>
    <property type="match status" value="1"/>
</dbReference>
<feature type="compositionally biased region" description="Basic and acidic residues" evidence="1">
    <location>
        <begin position="168"/>
        <end position="187"/>
    </location>
</feature>
<dbReference type="PANTHER" id="PTHR47027">
    <property type="entry name" value="REVERSE TRANSCRIPTASE DOMAIN-CONTAINING PROTEIN"/>
    <property type="match status" value="1"/>
</dbReference>
<name>A0A4V6YST2_STECR</name>
<accession>A0A4V6YST2</accession>
<organism evidence="3 4">
    <name type="scientific">Steinernema carpocapsae</name>
    <name type="common">Entomopathogenic nematode</name>
    <dbReference type="NCBI Taxonomy" id="34508"/>
    <lineage>
        <taxon>Eukaryota</taxon>
        <taxon>Metazoa</taxon>
        <taxon>Ecdysozoa</taxon>
        <taxon>Nematoda</taxon>
        <taxon>Chromadorea</taxon>
        <taxon>Rhabditida</taxon>
        <taxon>Tylenchina</taxon>
        <taxon>Panagrolaimomorpha</taxon>
        <taxon>Strongyloidoidea</taxon>
        <taxon>Steinernematidae</taxon>
        <taxon>Steinernema</taxon>
    </lineage>
</organism>
<reference evidence="3 4" key="1">
    <citation type="journal article" date="2015" name="Genome Biol.">
        <title>Comparative genomics of Steinernema reveals deeply conserved gene regulatory networks.</title>
        <authorList>
            <person name="Dillman A.R."/>
            <person name="Macchietto M."/>
            <person name="Porter C.F."/>
            <person name="Rogers A."/>
            <person name="Williams B."/>
            <person name="Antoshechkin I."/>
            <person name="Lee M.M."/>
            <person name="Goodwin Z."/>
            <person name="Lu X."/>
            <person name="Lewis E.E."/>
            <person name="Goodrich-Blair H."/>
            <person name="Stock S.P."/>
            <person name="Adams B.J."/>
            <person name="Sternberg P.W."/>
            <person name="Mortazavi A."/>
        </authorList>
    </citation>
    <scope>NUCLEOTIDE SEQUENCE [LARGE SCALE GENOMIC DNA]</scope>
    <source>
        <strain evidence="3 4">ALL</strain>
    </source>
</reference>
<feature type="region of interest" description="Disordered" evidence="1">
    <location>
        <begin position="159"/>
        <end position="195"/>
    </location>
</feature>
<dbReference type="AlphaFoldDB" id="A0A4V6YST2"/>
<dbReference type="PANTHER" id="PTHR47027:SF8">
    <property type="entry name" value="RIBONUCLEASE H"/>
    <property type="match status" value="1"/>
</dbReference>
<feature type="compositionally biased region" description="Basic and acidic residues" evidence="1">
    <location>
        <begin position="79"/>
        <end position="89"/>
    </location>
</feature>
<dbReference type="InterPro" id="IPR000477">
    <property type="entry name" value="RT_dom"/>
</dbReference>
<feature type="region of interest" description="Disordered" evidence="1">
    <location>
        <begin position="79"/>
        <end position="102"/>
    </location>
</feature>
<dbReference type="EMBL" id="AZBU02000001">
    <property type="protein sequence ID" value="TMS33173.1"/>
    <property type="molecule type" value="Genomic_DNA"/>
</dbReference>